<dbReference type="Pfam" id="PF10077">
    <property type="entry name" value="DUF2314"/>
    <property type="match status" value="1"/>
</dbReference>
<dbReference type="SUPFAM" id="SSF48403">
    <property type="entry name" value="Ankyrin repeat"/>
    <property type="match status" value="1"/>
</dbReference>
<feature type="domain" description="DUF2314" evidence="2">
    <location>
        <begin position="13"/>
        <end position="148"/>
    </location>
</feature>
<evidence type="ECO:0000313" key="3">
    <source>
        <dbReference type="EMBL" id="MFD2541243.1"/>
    </source>
</evidence>
<feature type="repeat" description="ANK" evidence="1">
    <location>
        <begin position="197"/>
        <end position="229"/>
    </location>
</feature>
<dbReference type="RefSeq" id="WP_379900743.1">
    <property type="nucleotide sequence ID" value="NZ_JBHULM010000004.1"/>
</dbReference>
<gene>
    <name evidence="3" type="ORF">ACFSSB_02840</name>
</gene>
<evidence type="ECO:0000256" key="1">
    <source>
        <dbReference type="PROSITE-ProRule" id="PRU00023"/>
    </source>
</evidence>
<proteinExistence type="predicted"/>
<dbReference type="InterPro" id="IPR018756">
    <property type="entry name" value="DUF2314"/>
</dbReference>
<dbReference type="PROSITE" id="PS50297">
    <property type="entry name" value="ANK_REP_REGION"/>
    <property type="match status" value="1"/>
</dbReference>
<name>A0ABW5JYK9_9FLAO</name>
<organism evidence="3 4">
    <name type="scientific">Lacinutrix gracilariae</name>
    <dbReference type="NCBI Taxonomy" id="1747198"/>
    <lineage>
        <taxon>Bacteria</taxon>
        <taxon>Pseudomonadati</taxon>
        <taxon>Bacteroidota</taxon>
        <taxon>Flavobacteriia</taxon>
        <taxon>Flavobacteriales</taxon>
        <taxon>Flavobacteriaceae</taxon>
        <taxon>Lacinutrix</taxon>
    </lineage>
</organism>
<sequence>MSQDKNIIFTEQNQKMKAAYLKAQETFNYFWREIYWEAKRVVPAHDLALVKIPFLQKVEGREQPLVEHMWISEIAFDGEYITGVLMNSPNLLTNIAEGDTVNRKVSEISDWMLAIDRKTYGGYTIQVLRSNMTEEARKQHDEAWGLDFGDFNNILVAYQQEEHEENLIEHPMSKVMEQPARDYFEANLDVVKAADENGVTRLHTETIAGNKIAVEILLELGADKKAKSNTGKTALDYATALNWEHIIPVLD</sequence>
<keyword evidence="1" id="KW-0040">ANK repeat</keyword>
<comment type="caution">
    <text evidence="3">The sequence shown here is derived from an EMBL/GenBank/DDBJ whole genome shotgun (WGS) entry which is preliminary data.</text>
</comment>
<dbReference type="InterPro" id="IPR036770">
    <property type="entry name" value="Ankyrin_rpt-contain_sf"/>
</dbReference>
<dbReference type="PROSITE" id="PS50088">
    <property type="entry name" value="ANK_REPEAT"/>
    <property type="match status" value="1"/>
</dbReference>
<accession>A0ABW5JYK9</accession>
<protein>
    <submittedName>
        <fullName evidence="3">DUF2314 domain-containing protein</fullName>
    </submittedName>
</protein>
<keyword evidence="4" id="KW-1185">Reference proteome</keyword>
<evidence type="ECO:0000259" key="2">
    <source>
        <dbReference type="Pfam" id="PF10077"/>
    </source>
</evidence>
<reference evidence="4" key="1">
    <citation type="journal article" date="2019" name="Int. J. Syst. Evol. Microbiol.">
        <title>The Global Catalogue of Microorganisms (GCM) 10K type strain sequencing project: providing services to taxonomists for standard genome sequencing and annotation.</title>
        <authorList>
            <consortium name="The Broad Institute Genomics Platform"/>
            <consortium name="The Broad Institute Genome Sequencing Center for Infectious Disease"/>
            <person name="Wu L."/>
            <person name="Ma J."/>
        </authorList>
    </citation>
    <scope>NUCLEOTIDE SEQUENCE [LARGE SCALE GENOMIC DNA]</scope>
    <source>
        <strain evidence="4">KCTC 42808</strain>
    </source>
</reference>
<evidence type="ECO:0000313" key="4">
    <source>
        <dbReference type="Proteomes" id="UP001597467"/>
    </source>
</evidence>
<dbReference type="EMBL" id="JBHULM010000004">
    <property type="protein sequence ID" value="MFD2541243.1"/>
    <property type="molecule type" value="Genomic_DNA"/>
</dbReference>
<dbReference type="InterPro" id="IPR002110">
    <property type="entry name" value="Ankyrin_rpt"/>
</dbReference>
<dbReference type="Gene3D" id="1.25.40.20">
    <property type="entry name" value="Ankyrin repeat-containing domain"/>
    <property type="match status" value="1"/>
</dbReference>
<dbReference type="Proteomes" id="UP001597467">
    <property type="component" value="Unassembled WGS sequence"/>
</dbReference>